<protein>
    <submittedName>
        <fullName evidence="2">Uncharacterized protein</fullName>
    </submittedName>
</protein>
<feature type="region of interest" description="Disordered" evidence="1">
    <location>
        <begin position="1"/>
        <end position="37"/>
    </location>
</feature>
<name>A0ABS2WS82_9BACT</name>
<evidence type="ECO:0000313" key="2">
    <source>
        <dbReference type="EMBL" id="MBN2964487.1"/>
    </source>
</evidence>
<accession>A0ABS2WS82</accession>
<dbReference type="RefSeq" id="WP_205459038.1">
    <property type="nucleotide sequence ID" value="NZ_JAFHKK010000012.1"/>
</dbReference>
<comment type="caution">
    <text evidence="2">The sequence shown here is derived from an EMBL/GenBank/DDBJ whole genome shotgun (WGS) entry which is preliminary data.</text>
</comment>
<reference evidence="3" key="1">
    <citation type="submission" date="2021-02" db="EMBL/GenBank/DDBJ databases">
        <title>Sulfurospirillum tamanensis sp. nov.</title>
        <authorList>
            <person name="Merkel A.Y."/>
        </authorList>
    </citation>
    <scope>NUCLEOTIDE SEQUENCE [LARGE SCALE GENOMIC DNA]</scope>
    <source>
        <strain evidence="3">T05b</strain>
    </source>
</reference>
<feature type="compositionally biased region" description="Polar residues" evidence="1">
    <location>
        <begin position="7"/>
        <end position="25"/>
    </location>
</feature>
<dbReference type="EMBL" id="JAFHKK010000012">
    <property type="protein sequence ID" value="MBN2964487.1"/>
    <property type="molecule type" value="Genomic_DNA"/>
</dbReference>
<organism evidence="2 3">
    <name type="scientific">Sulfurospirillum tamanense</name>
    <dbReference type="NCBI Taxonomy" id="2813362"/>
    <lineage>
        <taxon>Bacteria</taxon>
        <taxon>Pseudomonadati</taxon>
        <taxon>Campylobacterota</taxon>
        <taxon>Epsilonproteobacteria</taxon>
        <taxon>Campylobacterales</taxon>
        <taxon>Sulfurospirillaceae</taxon>
        <taxon>Sulfurospirillum</taxon>
    </lineage>
</organism>
<gene>
    <name evidence="2" type="ORF">JWV37_06825</name>
</gene>
<evidence type="ECO:0000313" key="3">
    <source>
        <dbReference type="Proteomes" id="UP000703590"/>
    </source>
</evidence>
<keyword evidence="3" id="KW-1185">Reference proteome</keyword>
<proteinExistence type="predicted"/>
<sequence>MKIHSAFGTNINHVQQQRVSTSPTLSPAKEAASLASHQTPKSILTHQLLNTHSNEGFLQALHQGVGTLEKEMKGLRALVNMPSSKETFDALREKMMDLVDNSLYENHSLFHSTSSLLLPEGSTESPSFGFLETLEYDDEAGLEEALKYLNAASLKLEKALFVNRVTTFNTLAALSTGGLADEKGDAYAHIREHIGTLLKDV</sequence>
<reference evidence="2 3" key="2">
    <citation type="submission" date="2021-02" db="EMBL/GenBank/DDBJ databases">
        <title>Sulfurospirillum tamanensis sp. nov.</title>
        <authorList>
            <person name="Frolova A."/>
            <person name="Merkel A."/>
            <person name="Slobodkin A."/>
        </authorList>
    </citation>
    <scope>NUCLEOTIDE SEQUENCE [LARGE SCALE GENOMIC DNA]</scope>
    <source>
        <strain evidence="2 3">T05b</strain>
    </source>
</reference>
<dbReference type="Proteomes" id="UP000703590">
    <property type="component" value="Unassembled WGS sequence"/>
</dbReference>
<evidence type="ECO:0000256" key="1">
    <source>
        <dbReference type="SAM" id="MobiDB-lite"/>
    </source>
</evidence>